<evidence type="ECO:0000256" key="1">
    <source>
        <dbReference type="ARBA" id="ARBA00022737"/>
    </source>
</evidence>
<dbReference type="InterPro" id="IPR011990">
    <property type="entry name" value="TPR-like_helical_dom_sf"/>
</dbReference>
<name>A0A0M4MEH6_9SPHN</name>
<feature type="coiled-coil region" evidence="3">
    <location>
        <begin position="458"/>
        <end position="509"/>
    </location>
</feature>
<dbReference type="PATRIC" id="fig|361183.4.peg.119"/>
<dbReference type="Gene3D" id="1.25.40.10">
    <property type="entry name" value="Tetratricopeptide repeat domain"/>
    <property type="match status" value="2"/>
</dbReference>
<evidence type="ECO:0000259" key="4">
    <source>
        <dbReference type="Pfam" id="PF12770"/>
    </source>
</evidence>
<keyword evidence="3" id="KW-0175">Coiled coil</keyword>
<evidence type="ECO:0000256" key="2">
    <source>
        <dbReference type="ARBA" id="ARBA00022803"/>
    </source>
</evidence>
<dbReference type="PANTHER" id="PTHR45641">
    <property type="entry name" value="TETRATRICOPEPTIDE REPEAT PROTEIN (AFU_ORTHOLOGUE AFUA_6G03870)"/>
    <property type="match status" value="1"/>
</dbReference>
<accession>A0A0M4MEH6</accession>
<dbReference type="Proteomes" id="UP000057938">
    <property type="component" value="Chromosome"/>
</dbReference>
<dbReference type="Pfam" id="PF12770">
    <property type="entry name" value="CHAT"/>
    <property type="match status" value="1"/>
</dbReference>
<organism evidence="5 6">
    <name type="scientific">Altererythrobacter epoxidivorans</name>
    <dbReference type="NCBI Taxonomy" id="361183"/>
    <lineage>
        <taxon>Bacteria</taxon>
        <taxon>Pseudomonadati</taxon>
        <taxon>Pseudomonadota</taxon>
        <taxon>Alphaproteobacteria</taxon>
        <taxon>Sphingomonadales</taxon>
        <taxon>Erythrobacteraceae</taxon>
        <taxon>Altererythrobacter</taxon>
    </lineage>
</organism>
<reference evidence="5 6" key="1">
    <citation type="submission" date="2015-09" db="EMBL/GenBank/DDBJ databases">
        <title>Complete genome sequence of a benzo[a]pyrene-degrading bacterium Altererythrobacter epoxidivorans CGMCC 1.7731T.</title>
        <authorList>
            <person name="Li Z."/>
            <person name="Cheng H."/>
            <person name="Huo Y."/>
            <person name="Xu X."/>
        </authorList>
    </citation>
    <scope>NUCLEOTIDE SEQUENCE [LARGE SCALE GENOMIC DNA]</scope>
    <source>
        <strain evidence="5 6">CGMCC 1.7731</strain>
    </source>
</reference>
<dbReference type="SMART" id="SM00028">
    <property type="entry name" value="TPR"/>
    <property type="match status" value="4"/>
</dbReference>
<proteinExistence type="predicted"/>
<dbReference type="AlphaFoldDB" id="A0A0M4MEH6"/>
<protein>
    <submittedName>
        <fullName evidence="5">TPR repeat</fullName>
    </submittedName>
</protein>
<dbReference type="KEGG" id="aep:AMC99_00114"/>
<gene>
    <name evidence="5" type="ORF">AMC99_00114</name>
</gene>
<feature type="domain" description="CHAT" evidence="4">
    <location>
        <begin position="598"/>
        <end position="907"/>
    </location>
</feature>
<keyword evidence="1" id="KW-0677">Repeat</keyword>
<dbReference type="Pfam" id="PF13424">
    <property type="entry name" value="TPR_12"/>
    <property type="match status" value="1"/>
</dbReference>
<dbReference type="InterPro" id="IPR024983">
    <property type="entry name" value="CHAT_dom"/>
</dbReference>
<keyword evidence="2" id="KW-0802">TPR repeat</keyword>
<evidence type="ECO:0000256" key="3">
    <source>
        <dbReference type="SAM" id="Coils"/>
    </source>
</evidence>
<dbReference type="STRING" id="361183.AMC99_00114"/>
<sequence length="909" mass="96455">MQIAAQRTTMPDGSVHPLAQVVRIKIASQLYADGQIDEALAEVEPGLEATRPYLDEYPAAMAEGAALLGVLLTHKGEPERALALVEPLYADFAELAAREDKEGLAVAKSNLEFSLSQINLRLGQTAEALRYQKASLDSREAAFGPNHPDTVAGYYGYAQTLRRAGQMEEAERFARIAVERATGHVDPSHPSYARSLEMLGIVLANSGRPIEATDFLTSALELKREYEGADTLVFGYGIHNLGTILLQRERYEEVQPLFNEAEALMSRYQGPASAFPILALAYNGQASLALGDPAQAVRLLDEGRQRMGDDTQDVEALGRLLPDLIRAHLLLGDPASALARAELFEERILASDTTDTFEVAFATLLRAHSQVVAGAGREEERKLAARNLIEAVRHPGRFDRASGLEVRHLSALDLVMDIAAEDDDAELMLAAMSLVSRSHLSRAQAIRTERLAASDPGLADLLRALREAEDAVDEADRALLLALARGESADLLRESLAAARAQAAAYRDQLAARYPGWDRALEQTPSIAALQASLADGEAILSFAPIYYGTYALLVTPDTAVALDLSASRKSVIDLANSLGASVRVGGFDGPASRGLGASLFPEPVMERLAKTRALKLHTGGPLASLPFSLLQGWGGGADTAFLHDRFALSYLSDLSVEGASPTLPGERDAPLSLVAFAAPAPFGAAGASEDAVPQRSPSRISDYFDRAAANADALASLPALPGTADEVRAIAASISWDTETLFLAEDASEANFRSAQASEADVLVIATHGIVAGEVEGIAEPALVLSPGAPGGDDGLLTAGEIARLRLVADWIILSSCDSAAGMSGGLPAFSGLTQAFRQAGGKDLLVTHWKVRDDIAAYVSTQAVLNYRSGMTKAEALRAAIDSLRKESGITGADEPFAWAPFVLIEG</sequence>
<evidence type="ECO:0000313" key="6">
    <source>
        <dbReference type="Proteomes" id="UP000057938"/>
    </source>
</evidence>
<dbReference type="SUPFAM" id="SSF48452">
    <property type="entry name" value="TPR-like"/>
    <property type="match status" value="2"/>
</dbReference>
<dbReference type="InterPro" id="IPR019734">
    <property type="entry name" value="TPR_rpt"/>
</dbReference>
<evidence type="ECO:0000313" key="5">
    <source>
        <dbReference type="EMBL" id="ALE15430.1"/>
    </source>
</evidence>
<keyword evidence="6" id="KW-1185">Reference proteome</keyword>
<dbReference type="EMBL" id="CP012669">
    <property type="protein sequence ID" value="ALE15430.1"/>
    <property type="molecule type" value="Genomic_DNA"/>
</dbReference>